<accession>A0A183DC52</accession>
<dbReference type="Proteomes" id="UP000271098">
    <property type="component" value="Unassembled WGS sequence"/>
</dbReference>
<sequence>MARKLSGFDDDPVDGIVGLAFTSIAVDGVTPPLIAAIEHNILEQPLFTVWLEHQVN</sequence>
<dbReference type="SUPFAM" id="SSF50630">
    <property type="entry name" value="Acid proteases"/>
    <property type="match status" value="1"/>
</dbReference>
<dbReference type="WBParaSite" id="GPUH_0000633601-mRNA-1">
    <property type="protein sequence ID" value="GPUH_0000633601-mRNA-1"/>
    <property type="gene ID" value="GPUH_0000633601"/>
</dbReference>
<dbReference type="EMBL" id="UYRT01014576">
    <property type="protein sequence ID" value="VDK54148.1"/>
    <property type="molecule type" value="Genomic_DNA"/>
</dbReference>
<gene>
    <name evidence="3" type="ORF">GPUH_LOCUS6294</name>
    <name evidence="4" type="ORF">GPUH_LOCUS6327</name>
</gene>
<protein>
    <submittedName>
        <fullName evidence="6 7">Peptidase A1 domain-containing protein</fullName>
    </submittedName>
</protein>
<dbReference type="EMBL" id="UYRT01014708">
    <property type="protein sequence ID" value="VDK54295.1"/>
    <property type="molecule type" value="Genomic_DNA"/>
</dbReference>
<keyword evidence="5" id="KW-1185">Reference proteome</keyword>
<dbReference type="InterPro" id="IPR001461">
    <property type="entry name" value="Aspartic_peptidase_A1"/>
</dbReference>
<name>A0A183DC52_9BILA</name>
<dbReference type="GO" id="GO:0005764">
    <property type="term" value="C:lysosome"/>
    <property type="evidence" value="ECO:0007669"/>
    <property type="project" value="TreeGrafter"/>
</dbReference>
<comment type="similarity">
    <text evidence="1">Belongs to the peptidase A1 family.</text>
</comment>
<evidence type="ECO:0000313" key="6">
    <source>
        <dbReference type="WBParaSite" id="GPUH_0000630201-mRNA-1"/>
    </source>
</evidence>
<evidence type="ECO:0000313" key="3">
    <source>
        <dbReference type="EMBL" id="VDK54148.1"/>
    </source>
</evidence>
<dbReference type="InterPro" id="IPR033121">
    <property type="entry name" value="PEPTIDASE_A1"/>
</dbReference>
<reference evidence="6 7" key="1">
    <citation type="submission" date="2016-06" db="UniProtKB">
        <authorList>
            <consortium name="WormBaseParasite"/>
        </authorList>
    </citation>
    <scope>IDENTIFICATION</scope>
</reference>
<dbReference type="Gene3D" id="2.40.70.10">
    <property type="entry name" value="Acid Proteases"/>
    <property type="match status" value="1"/>
</dbReference>
<evidence type="ECO:0000256" key="1">
    <source>
        <dbReference type="ARBA" id="ARBA00007447"/>
    </source>
</evidence>
<evidence type="ECO:0000259" key="2">
    <source>
        <dbReference type="Pfam" id="PF00026"/>
    </source>
</evidence>
<proteinExistence type="inferred from homology"/>
<dbReference type="PANTHER" id="PTHR47966:SF45">
    <property type="entry name" value="PEPTIDASE A1 DOMAIN-CONTAINING PROTEIN"/>
    <property type="match status" value="1"/>
</dbReference>
<reference evidence="3 5" key="2">
    <citation type="submission" date="2018-11" db="EMBL/GenBank/DDBJ databases">
        <authorList>
            <consortium name="Pathogen Informatics"/>
        </authorList>
    </citation>
    <scope>NUCLEOTIDE SEQUENCE [LARGE SCALE GENOMIC DNA]</scope>
</reference>
<dbReference type="AlphaFoldDB" id="A0A183DC52"/>
<dbReference type="GO" id="GO:0006508">
    <property type="term" value="P:proteolysis"/>
    <property type="evidence" value="ECO:0007669"/>
    <property type="project" value="InterPro"/>
</dbReference>
<evidence type="ECO:0000313" key="5">
    <source>
        <dbReference type="Proteomes" id="UP000271098"/>
    </source>
</evidence>
<evidence type="ECO:0000313" key="7">
    <source>
        <dbReference type="WBParaSite" id="GPUH_0000633601-mRNA-1"/>
    </source>
</evidence>
<evidence type="ECO:0000313" key="4">
    <source>
        <dbReference type="EMBL" id="VDK54295.1"/>
    </source>
</evidence>
<organism evidence="6">
    <name type="scientific">Gongylonema pulchrum</name>
    <dbReference type="NCBI Taxonomy" id="637853"/>
    <lineage>
        <taxon>Eukaryota</taxon>
        <taxon>Metazoa</taxon>
        <taxon>Ecdysozoa</taxon>
        <taxon>Nematoda</taxon>
        <taxon>Chromadorea</taxon>
        <taxon>Rhabditida</taxon>
        <taxon>Spirurina</taxon>
        <taxon>Spiruromorpha</taxon>
        <taxon>Spiruroidea</taxon>
        <taxon>Gongylonematidae</taxon>
        <taxon>Gongylonema</taxon>
    </lineage>
</organism>
<dbReference type="GO" id="GO:0004190">
    <property type="term" value="F:aspartic-type endopeptidase activity"/>
    <property type="evidence" value="ECO:0007669"/>
    <property type="project" value="InterPro"/>
</dbReference>
<dbReference type="Pfam" id="PF00026">
    <property type="entry name" value="Asp"/>
    <property type="match status" value="1"/>
</dbReference>
<dbReference type="PANTHER" id="PTHR47966">
    <property type="entry name" value="BETA-SITE APP-CLEAVING ENZYME, ISOFORM A-RELATED"/>
    <property type="match status" value="1"/>
</dbReference>
<feature type="domain" description="Peptidase A1" evidence="2">
    <location>
        <begin position="8"/>
        <end position="53"/>
    </location>
</feature>
<dbReference type="WBParaSite" id="GPUH_0000630201-mRNA-1">
    <property type="protein sequence ID" value="GPUH_0000630201-mRNA-1"/>
    <property type="gene ID" value="GPUH_0000630201"/>
</dbReference>
<dbReference type="OrthoDB" id="5839471at2759"/>
<dbReference type="InterPro" id="IPR021109">
    <property type="entry name" value="Peptidase_aspartic_dom_sf"/>
</dbReference>